<dbReference type="Pfam" id="PF14246">
    <property type="entry name" value="TetR_C_7"/>
    <property type="match status" value="1"/>
</dbReference>
<keyword evidence="2 4" id="KW-0238">DNA-binding</keyword>
<sequence length="208" mass="23714">MMEKKATLAINSKQEQILQGAMRIFLDHGYATTSMDRIAAEAGVSKQTIYSHFQDKEGLFRALIERVTIRRLQAEYQSESELFQGEPVVVLSKLAKSILHRMDDPEYIAFIRLVIAESGRFPELAQLYSNTVVQYGYRNLIAYFQSHPELNIPDPEATTRIFMGTIVGFMLSQEILQGKHTMPMENHRLIKSLIRCILGDTATQELSD</sequence>
<dbReference type="SUPFAM" id="SSF48498">
    <property type="entry name" value="Tetracyclin repressor-like, C-terminal domain"/>
    <property type="match status" value="1"/>
</dbReference>
<comment type="caution">
    <text evidence="6">The sequence shown here is derived from an EMBL/GenBank/DDBJ whole genome shotgun (WGS) entry which is preliminary data.</text>
</comment>
<protein>
    <submittedName>
        <fullName evidence="6">TetR/AcrR family transcriptional regulator</fullName>
    </submittedName>
</protein>
<name>A0ABV4YK70_9CYAN</name>
<dbReference type="EMBL" id="JBHFNS010000094">
    <property type="protein sequence ID" value="MFB2939214.1"/>
    <property type="molecule type" value="Genomic_DNA"/>
</dbReference>
<dbReference type="PANTHER" id="PTHR30055">
    <property type="entry name" value="HTH-TYPE TRANSCRIPTIONAL REGULATOR RUTR"/>
    <property type="match status" value="1"/>
</dbReference>
<dbReference type="SUPFAM" id="SSF46689">
    <property type="entry name" value="Homeodomain-like"/>
    <property type="match status" value="1"/>
</dbReference>
<feature type="domain" description="HTH tetR-type" evidence="5">
    <location>
        <begin position="11"/>
        <end position="71"/>
    </location>
</feature>
<keyword evidence="3" id="KW-0804">Transcription</keyword>
<dbReference type="InterPro" id="IPR001647">
    <property type="entry name" value="HTH_TetR"/>
</dbReference>
<gene>
    <name evidence="6" type="ORF">ACE1B6_28515</name>
</gene>
<dbReference type="PROSITE" id="PS50977">
    <property type="entry name" value="HTH_TETR_2"/>
    <property type="match status" value="1"/>
</dbReference>
<keyword evidence="1" id="KW-0805">Transcription regulation</keyword>
<proteinExistence type="predicted"/>
<evidence type="ECO:0000313" key="7">
    <source>
        <dbReference type="Proteomes" id="UP001576776"/>
    </source>
</evidence>
<organism evidence="6 7">
    <name type="scientific">Floridaenema fluviatile BLCC-F154</name>
    <dbReference type="NCBI Taxonomy" id="3153640"/>
    <lineage>
        <taxon>Bacteria</taxon>
        <taxon>Bacillati</taxon>
        <taxon>Cyanobacteriota</taxon>
        <taxon>Cyanophyceae</taxon>
        <taxon>Oscillatoriophycideae</taxon>
        <taxon>Aerosakkonematales</taxon>
        <taxon>Aerosakkonemataceae</taxon>
        <taxon>Floridanema</taxon>
        <taxon>Floridanema fluviatile</taxon>
    </lineage>
</organism>
<evidence type="ECO:0000256" key="2">
    <source>
        <dbReference type="ARBA" id="ARBA00023125"/>
    </source>
</evidence>
<reference evidence="6 7" key="1">
    <citation type="submission" date="2024-09" db="EMBL/GenBank/DDBJ databases">
        <title>Floridaenema gen nov. (Aerosakkonemataceae, Aerosakkonematales ord. nov., Cyanobacteria) from benthic tropical and subtropical fresh waters, with the description of four new species.</title>
        <authorList>
            <person name="Moretto J.A."/>
            <person name="Berthold D.E."/>
            <person name="Lefler F.W."/>
            <person name="Huang I.-S."/>
            <person name="Laughinghouse H. IV."/>
        </authorList>
    </citation>
    <scope>NUCLEOTIDE SEQUENCE [LARGE SCALE GENOMIC DNA]</scope>
    <source>
        <strain evidence="6 7">BLCC-F154</strain>
    </source>
</reference>
<dbReference type="PRINTS" id="PR00455">
    <property type="entry name" value="HTHTETR"/>
</dbReference>
<dbReference type="InterPro" id="IPR009057">
    <property type="entry name" value="Homeodomain-like_sf"/>
</dbReference>
<dbReference type="PANTHER" id="PTHR30055:SF234">
    <property type="entry name" value="HTH-TYPE TRANSCRIPTIONAL REGULATOR BETI"/>
    <property type="match status" value="1"/>
</dbReference>
<evidence type="ECO:0000256" key="1">
    <source>
        <dbReference type="ARBA" id="ARBA00023015"/>
    </source>
</evidence>
<dbReference type="InterPro" id="IPR036271">
    <property type="entry name" value="Tet_transcr_reg_TetR-rel_C_sf"/>
</dbReference>
<dbReference type="Pfam" id="PF00440">
    <property type="entry name" value="TetR_N"/>
    <property type="match status" value="1"/>
</dbReference>
<evidence type="ECO:0000259" key="5">
    <source>
        <dbReference type="PROSITE" id="PS50977"/>
    </source>
</evidence>
<accession>A0ABV4YK70</accession>
<dbReference type="RefSeq" id="WP_413260693.1">
    <property type="nucleotide sequence ID" value="NZ_JBHFNS010000094.1"/>
</dbReference>
<dbReference type="InterPro" id="IPR050109">
    <property type="entry name" value="HTH-type_TetR-like_transc_reg"/>
</dbReference>
<dbReference type="Gene3D" id="1.10.357.10">
    <property type="entry name" value="Tetracycline Repressor, domain 2"/>
    <property type="match status" value="1"/>
</dbReference>
<evidence type="ECO:0000256" key="3">
    <source>
        <dbReference type="ARBA" id="ARBA00023163"/>
    </source>
</evidence>
<dbReference type="InterPro" id="IPR039536">
    <property type="entry name" value="TetR_C_Proteobacteria"/>
</dbReference>
<evidence type="ECO:0000256" key="4">
    <source>
        <dbReference type="PROSITE-ProRule" id="PRU00335"/>
    </source>
</evidence>
<keyword evidence="7" id="KW-1185">Reference proteome</keyword>
<feature type="DNA-binding region" description="H-T-H motif" evidence="4">
    <location>
        <begin position="34"/>
        <end position="53"/>
    </location>
</feature>
<evidence type="ECO:0000313" key="6">
    <source>
        <dbReference type="EMBL" id="MFB2939214.1"/>
    </source>
</evidence>
<dbReference type="Proteomes" id="UP001576776">
    <property type="component" value="Unassembled WGS sequence"/>
</dbReference>